<feature type="active site" description="Proton acceptor" evidence="9">
    <location>
        <position position="335"/>
    </location>
</feature>
<comment type="pathway">
    <text evidence="1 9">Carbohydrate degradation; glycolysis; pyruvate from D-glyceraldehyde 3-phosphate: step 4/5.</text>
</comment>
<feature type="binding site" evidence="9">
    <location>
        <position position="283"/>
    </location>
    <ligand>
        <name>Mg(2+)</name>
        <dbReference type="ChEBI" id="CHEBI:18420"/>
    </ligand>
</feature>
<feature type="binding site" evidence="9">
    <location>
        <position position="163"/>
    </location>
    <ligand>
        <name>(2R)-2-phosphoglycerate</name>
        <dbReference type="ChEBI" id="CHEBI:58289"/>
    </ligand>
</feature>
<feature type="domain" description="Enolase C-terminal TIM barrel" evidence="10">
    <location>
        <begin position="139"/>
        <end position="423"/>
    </location>
</feature>
<dbReference type="Gene3D" id="3.20.20.120">
    <property type="entry name" value="Enolase-like C-terminal domain"/>
    <property type="match status" value="1"/>
</dbReference>
<dbReference type="SUPFAM" id="SSF51604">
    <property type="entry name" value="Enolase C-terminal domain-like"/>
    <property type="match status" value="1"/>
</dbReference>
<comment type="similarity">
    <text evidence="2 9">Belongs to the enolase family.</text>
</comment>
<comment type="caution">
    <text evidence="12">The sequence shown here is derived from an EMBL/GenBank/DDBJ whole genome shotgun (WGS) entry which is preliminary data.</text>
</comment>
<dbReference type="SFLD" id="SFLDS00001">
    <property type="entry name" value="Enolase"/>
    <property type="match status" value="1"/>
</dbReference>
<dbReference type="PANTHER" id="PTHR11902">
    <property type="entry name" value="ENOLASE"/>
    <property type="match status" value="1"/>
</dbReference>
<keyword evidence="9" id="KW-0963">Cytoplasm</keyword>
<feature type="binding site" evidence="9">
    <location>
        <position position="335"/>
    </location>
    <ligand>
        <name>(2R)-2-phosphoglycerate</name>
        <dbReference type="ChEBI" id="CHEBI:58289"/>
    </ligand>
</feature>
<organism evidence="12 13">
    <name type="scientific">Plantibacter cousiniae</name>
    <name type="common">nom. nud.</name>
    <dbReference type="NCBI Taxonomy" id="199709"/>
    <lineage>
        <taxon>Bacteria</taxon>
        <taxon>Bacillati</taxon>
        <taxon>Actinomycetota</taxon>
        <taxon>Actinomycetes</taxon>
        <taxon>Micrococcales</taxon>
        <taxon>Microbacteriaceae</taxon>
        <taxon>Plantibacter</taxon>
    </lineage>
</organism>
<dbReference type="InterPro" id="IPR029017">
    <property type="entry name" value="Enolase-like_N"/>
</dbReference>
<evidence type="ECO:0000256" key="7">
    <source>
        <dbReference type="ARBA" id="ARBA00023152"/>
    </source>
</evidence>
<dbReference type="InterPro" id="IPR020809">
    <property type="entry name" value="Enolase_CS"/>
</dbReference>
<feature type="binding site" evidence="9">
    <location>
        <position position="242"/>
    </location>
    <ligand>
        <name>Mg(2+)</name>
        <dbReference type="ChEBI" id="CHEBI:18420"/>
    </ligand>
</feature>
<dbReference type="SFLD" id="SFLDG00178">
    <property type="entry name" value="enolase"/>
    <property type="match status" value="1"/>
</dbReference>
<dbReference type="Pfam" id="PF03952">
    <property type="entry name" value="Enolase_N"/>
    <property type="match status" value="1"/>
</dbReference>
<dbReference type="Gene3D" id="3.30.390.10">
    <property type="entry name" value="Enolase-like, N-terminal domain"/>
    <property type="match status" value="1"/>
</dbReference>
<evidence type="ECO:0000256" key="6">
    <source>
        <dbReference type="ARBA" id="ARBA00022842"/>
    </source>
</evidence>
<dbReference type="PRINTS" id="PR00148">
    <property type="entry name" value="ENOLASE"/>
</dbReference>
<name>A0ABY1LKW0_9MICO</name>
<dbReference type="CDD" id="cd03313">
    <property type="entry name" value="enolase"/>
    <property type="match status" value="1"/>
</dbReference>
<evidence type="ECO:0000256" key="1">
    <source>
        <dbReference type="ARBA" id="ARBA00005031"/>
    </source>
</evidence>
<evidence type="ECO:0000256" key="3">
    <source>
        <dbReference type="ARBA" id="ARBA00012058"/>
    </source>
</evidence>
<keyword evidence="9" id="KW-0479">Metal-binding</keyword>
<evidence type="ECO:0000256" key="9">
    <source>
        <dbReference type="HAMAP-Rule" id="MF_00318"/>
    </source>
</evidence>
<dbReference type="RefSeq" id="WP_056007454.1">
    <property type="nucleotide sequence ID" value="NZ_CAKKLQ010000001.1"/>
</dbReference>
<dbReference type="EMBL" id="FUZO01000001">
    <property type="protein sequence ID" value="SKC52335.1"/>
    <property type="molecule type" value="Genomic_DNA"/>
</dbReference>
<evidence type="ECO:0000256" key="8">
    <source>
        <dbReference type="ARBA" id="ARBA00023239"/>
    </source>
</evidence>
<protein>
    <recommendedName>
        <fullName evidence="4 9">Enolase</fullName>
        <ecNumber evidence="3 9">4.2.1.11</ecNumber>
    </recommendedName>
    <alternativeName>
        <fullName evidence="9">2-phospho-D-glycerate hydro-lyase</fullName>
    </alternativeName>
    <alternativeName>
        <fullName evidence="9">2-phosphoglycerate dehydratase</fullName>
    </alternativeName>
</protein>
<comment type="function">
    <text evidence="9">Catalyzes the reversible conversion of 2-phosphoglycerate (2-PG) into phosphoenolpyruvate (PEP). It is essential for the degradation of carbohydrates via glycolysis.</text>
</comment>
<dbReference type="InterPro" id="IPR020810">
    <property type="entry name" value="Enolase_C"/>
</dbReference>
<feature type="binding site" evidence="9">
    <location>
        <position position="365"/>
    </location>
    <ligand>
        <name>(2R)-2-phosphoglycerate</name>
        <dbReference type="ChEBI" id="CHEBI:58289"/>
    </ligand>
</feature>
<feature type="active site" description="Proton donor" evidence="9">
    <location>
        <position position="205"/>
    </location>
</feature>
<evidence type="ECO:0000259" key="11">
    <source>
        <dbReference type="SMART" id="SM01193"/>
    </source>
</evidence>
<feature type="binding site" evidence="9">
    <location>
        <position position="364"/>
    </location>
    <ligand>
        <name>(2R)-2-phosphoglycerate</name>
        <dbReference type="ChEBI" id="CHEBI:58289"/>
    </ligand>
</feature>
<dbReference type="NCBIfam" id="TIGR01060">
    <property type="entry name" value="eno"/>
    <property type="match status" value="1"/>
</dbReference>
<dbReference type="HAMAP" id="MF_00318">
    <property type="entry name" value="Enolase"/>
    <property type="match status" value="1"/>
</dbReference>
<dbReference type="SMART" id="SM01192">
    <property type="entry name" value="Enolase_C"/>
    <property type="match status" value="1"/>
</dbReference>
<evidence type="ECO:0000259" key="10">
    <source>
        <dbReference type="SMART" id="SM01192"/>
    </source>
</evidence>
<reference evidence="12 13" key="1">
    <citation type="submission" date="2017-02" db="EMBL/GenBank/DDBJ databases">
        <authorList>
            <person name="Varghese N."/>
            <person name="Submissions S."/>
        </authorList>
    </citation>
    <scope>NUCLEOTIDE SEQUENCE [LARGE SCALE GENOMIC DNA]</scope>
    <source>
        <strain evidence="12 13">VKM Ac-1787</strain>
    </source>
</reference>
<evidence type="ECO:0000256" key="4">
    <source>
        <dbReference type="ARBA" id="ARBA00017068"/>
    </source>
</evidence>
<feature type="domain" description="Enolase N-terminal" evidence="11">
    <location>
        <begin position="4"/>
        <end position="134"/>
    </location>
</feature>
<dbReference type="Proteomes" id="UP000190827">
    <property type="component" value="Unassembled WGS sequence"/>
</dbReference>
<evidence type="ECO:0000313" key="13">
    <source>
        <dbReference type="Proteomes" id="UP000190827"/>
    </source>
</evidence>
<dbReference type="PIRSF" id="PIRSF001400">
    <property type="entry name" value="Enolase"/>
    <property type="match status" value="1"/>
</dbReference>
<comment type="catalytic activity">
    <reaction evidence="9">
        <text>(2R)-2-phosphoglycerate = phosphoenolpyruvate + H2O</text>
        <dbReference type="Rhea" id="RHEA:10164"/>
        <dbReference type="ChEBI" id="CHEBI:15377"/>
        <dbReference type="ChEBI" id="CHEBI:58289"/>
        <dbReference type="ChEBI" id="CHEBI:58702"/>
        <dbReference type="EC" id="4.2.1.11"/>
    </reaction>
</comment>
<keyword evidence="13" id="KW-1185">Reference proteome</keyword>
<dbReference type="InterPro" id="IPR020811">
    <property type="entry name" value="Enolase_N"/>
</dbReference>
<dbReference type="EC" id="4.2.1.11" evidence="3 9"/>
<keyword evidence="7 9" id="KW-0324">Glycolysis</keyword>
<comment type="subcellular location">
    <subcellularLocation>
        <location evidence="9">Cytoplasm</location>
    </subcellularLocation>
    <subcellularLocation>
        <location evidence="9">Secreted</location>
    </subcellularLocation>
    <subcellularLocation>
        <location evidence="9">Cell surface</location>
    </subcellularLocation>
    <text evidence="9">Fractions of enolase are present in both the cytoplasm and on the cell surface.</text>
</comment>
<keyword evidence="8 9" id="KW-0456">Lyase</keyword>
<proteinExistence type="inferred from homology"/>
<dbReference type="InterPro" id="IPR000941">
    <property type="entry name" value="Enolase"/>
</dbReference>
<dbReference type="SMART" id="SM01193">
    <property type="entry name" value="Enolase_N"/>
    <property type="match status" value="1"/>
</dbReference>
<feature type="binding site" evidence="9">
    <location>
        <position position="310"/>
    </location>
    <ligand>
        <name>Mg(2+)</name>
        <dbReference type="ChEBI" id="CHEBI:18420"/>
    </ligand>
</feature>
<dbReference type="PROSITE" id="PS00164">
    <property type="entry name" value="ENOLASE"/>
    <property type="match status" value="1"/>
</dbReference>
<keyword evidence="5 9" id="KW-0964">Secreted</keyword>
<dbReference type="PANTHER" id="PTHR11902:SF1">
    <property type="entry name" value="ENOLASE"/>
    <property type="match status" value="1"/>
</dbReference>
<gene>
    <name evidence="9" type="primary">eno</name>
    <name evidence="12" type="ORF">SAMN06295973_1650</name>
</gene>
<evidence type="ECO:0000256" key="5">
    <source>
        <dbReference type="ARBA" id="ARBA00022525"/>
    </source>
</evidence>
<dbReference type="SUPFAM" id="SSF54826">
    <property type="entry name" value="Enolase N-terminal domain-like"/>
    <property type="match status" value="1"/>
</dbReference>
<dbReference type="SFLD" id="SFLDF00002">
    <property type="entry name" value="enolase"/>
    <property type="match status" value="1"/>
</dbReference>
<evidence type="ECO:0000256" key="2">
    <source>
        <dbReference type="ARBA" id="ARBA00009604"/>
    </source>
</evidence>
<evidence type="ECO:0000313" key="12">
    <source>
        <dbReference type="EMBL" id="SKC52335.1"/>
    </source>
</evidence>
<comment type="cofactor">
    <cofactor evidence="9">
        <name>Mg(2+)</name>
        <dbReference type="ChEBI" id="CHEBI:18420"/>
    </cofactor>
    <text evidence="9">Binds a second Mg(2+) ion via substrate during catalysis.</text>
</comment>
<accession>A0ABY1LKW0</accession>
<feature type="binding site" evidence="9">
    <location>
        <position position="386"/>
    </location>
    <ligand>
        <name>(2R)-2-phosphoglycerate</name>
        <dbReference type="ChEBI" id="CHEBI:58289"/>
    </ligand>
</feature>
<keyword evidence="6 9" id="KW-0460">Magnesium</keyword>
<dbReference type="Pfam" id="PF00113">
    <property type="entry name" value="Enolase_C"/>
    <property type="match status" value="1"/>
</dbReference>
<dbReference type="InterPro" id="IPR036849">
    <property type="entry name" value="Enolase-like_C_sf"/>
</dbReference>
<sequence length="426" mass="45070">MALIEAVGAREILDSRGNPTVEVEVLLEDGTVSRAAVPSGASTGAFEAYELRDGDAARYLGKGVEKAVDAVLDEIGPALEGIEADDQRLVDHTMIELDGTENKSRLGANAILGASLAVARAAADSADLSLYRYVGGANAHVLPVPMMNIINGGSHADTGVDIQEFMILPIGAPSFREALRWGTETYHTLKGLLKSKGFATGLGDEGGFAPDFEHNRAALDFIVEAIEQAGFTVGTDIALGLDVASSEFYKEGAYQFEGKALNSTEMTAYYADLVANYPLITIEDPLAEDDWAGYAHLTPELGSKVQIVGDDLFVTNPKRLADGIAKGAANSLLVKVNQIGTLTETLDAVSLAQRSGYTTILSHRSGETEDTTIADLAVATNAGQIKTGAPARSERVAKYNQLLRIEEELGQAAVYAGRSAFPRFTA</sequence>